<dbReference type="Pfam" id="PF00378">
    <property type="entry name" value="ECH_1"/>
    <property type="match status" value="1"/>
</dbReference>
<dbReference type="OrthoDB" id="5365311at2"/>
<dbReference type="GO" id="GO:0016836">
    <property type="term" value="F:hydro-lyase activity"/>
    <property type="evidence" value="ECO:0007669"/>
    <property type="project" value="UniProtKB-ARBA"/>
</dbReference>
<keyword evidence="2" id="KW-0456">Lyase</keyword>
<evidence type="ECO:0000313" key="5">
    <source>
        <dbReference type="Proteomes" id="UP000321046"/>
    </source>
</evidence>
<dbReference type="GO" id="GO:0006635">
    <property type="term" value="P:fatty acid beta-oxidation"/>
    <property type="evidence" value="ECO:0007669"/>
    <property type="project" value="TreeGrafter"/>
</dbReference>
<dbReference type="Gene3D" id="1.10.12.10">
    <property type="entry name" value="Lyase 2-enoyl-coa Hydratase, Chain A, domain 2"/>
    <property type="match status" value="1"/>
</dbReference>
<gene>
    <name evidence="4" type="ORF">FRC96_19720</name>
</gene>
<dbReference type="EMBL" id="VOSL01000144">
    <property type="protein sequence ID" value="TXD31863.1"/>
    <property type="molecule type" value="Genomic_DNA"/>
</dbReference>
<dbReference type="InterPro" id="IPR029045">
    <property type="entry name" value="ClpP/crotonase-like_dom_sf"/>
</dbReference>
<sequence>MTTFETLKLERLDGGIALLTVNRPDKLNALNAQVLSDLLNAALSLKDDASLRALILTGEGRAFVAGADIAAMVDMSEEASYEFSSLGHRAMSELSNLPVPVIAAVNGFALGGGLELALTADLIYVSEKAKLGLPEVGLGIIPGFGGTQRLGRRIGWQRAKELVFTGRTISADDALAYGLALDKLPLEGFLDAVIELARSIASRGPLAIRAAKQAMVQGAELPIDDANQKEVEAFSGLWNSHDRAEGMRAFIEKRTPTYEGR</sequence>
<comment type="similarity">
    <text evidence="1 3">Belongs to the enoyl-CoA hydratase/isomerase family.</text>
</comment>
<dbReference type="FunFam" id="3.90.226.10:FF:000009">
    <property type="entry name" value="Carnitinyl-CoA dehydratase"/>
    <property type="match status" value="1"/>
</dbReference>
<reference evidence="4 5" key="1">
    <citation type="submission" date="2019-08" db="EMBL/GenBank/DDBJ databases">
        <title>Bradymonadales sp. TMQ2.</title>
        <authorList>
            <person name="Liang Q."/>
        </authorList>
    </citation>
    <scope>NUCLEOTIDE SEQUENCE [LARGE SCALE GENOMIC DNA]</scope>
    <source>
        <strain evidence="4 5">TMQ2</strain>
    </source>
</reference>
<evidence type="ECO:0000256" key="1">
    <source>
        <dbReference type="ARBA" id="ARBA00005254"/>
    </source>
</evidence>
<dbReference type="CDD" id="cd06558">
    <property type="entry name" value="crotonase-like"/>
    <property type="match status" value="1"/>
</dbReference>
<dbReference type="RefSeq" id="WP_146977124.1">
    <property type="nucleotide sequence ID" value="NZ_VOSL01000144.1"/>
</dbReference>
<dbReference type="PROSITE" id="PS00166">
    <property type="entry name" value="ENOYL_COA_HYDRATASE"/>
    <property type="match status" value="1"/>
</dbReference>
<dbReference type="SUPFAM" id="SSF52096">
    <property type="entry name" value="ClpP/crotonase"/>
    <property type="match status" value="1"/>
</dbReference>
<accession>A0A5C6WXU0</accession>
<evidence type="ECO:0000256" key="2">
    <source>
        <dbReference type="ARBA" id="ARBA00023239"/>
    </source>
</evidence>
<keyword evidence="4" id="KW-0413">Isomerase</keyword>
<dbReference type="InterPro" id="IPR014748">
    <property type="entry name" value="Enoyl-CoA_hydra_C"/>
</dbReference>
<comment type="caution">
    <text evidence="4">The sequence shown here is derived from an EMBL/GenBank/DDBJ whole genome shotgun (WGS) entry which is preliminary data.</text>
</comment>
<proteinExistence type="inferred from homology"/>
<dbReference type="GO" id="GO:0016853">
    <property type="term" value="F:isomerase activity"/>
    <property type="evidence" value="ECO:0007669"/>
    <property type="project" value="UniProtKB-KW"/>
</dbReference>
<dbReference type="InterPro" id="IPR018376">
    <property type="entry name" value="Enoyl-CoA_hyd/isom_CS"/>
</dbReference>
<dbReference type="PANTHER" id="PTHR11941:SF54">
    <property type="entry name" value="ENOYL-COA HYDRATASE, MITOCHONDRIAL"/>
    <property type="match status" value="1"/>
</dbReference>
<organism evidence="4 5">
    <name type="scientific">Lujinxingia vulgaris</name>
    <dbReference type="NCBI Taxonomy" id="2600176"/>
    <lineage>
        <taxon>Bacteria</taxon>
        <taxon>Deltaproteobacteria</taxon>
        <taxon>Bradymonadales</taxon>
        <taxon>Lujinxingiaceae</taxon>
        <taxon>Lujinxingia</taxon>
    </lineage>
</organism>
<evidence type="ECO:0000313" key="4">
    <source>
        <dbReference type="EMBL" id="TXD31863.1"/>
    </source>
</evidence>
<dbReference type="PANTHER" id="PTHR11941">
    <property type="entry name" value="ENOYL-COA HYDRATASE-RELATED"/>
    <property type="match status" value="1"/>
</dbReference>
<dbReference type="FunFam" id="1.10.12.10:FF:000001">
    <property type="entry name" value="Probable enoyl-CoA hydratase, mitochondrial"/>
    <property type="match status" value="1"/>
</dbReference>
<protein>
    <submittedName>
        <fullName evidence="4">Enoyl-CoA hydratase/isomerase family protein</fullName>
    </submittedName>
</protein>
<dbReference type="InterPro" id="IPR001753">
    <property type="entry name" value="Enoyl-CoA_hydra/iso"/>
</dbReference>
<evidence type="ECO:0000256" key="3">
    <source>
        <dbReference type="RuleBase" id="RU003707"/>
    </source>
</evidence>
<dbReference type="AlphaFoldDB" id="A0A5C6WXU0"/>
<dbReference type="Proteomes" id="UP000321046">
    <property type="component" value="Unassembled WGS sequence"/>
</dbReference>
<name>A0A5C6WXU0_9DELT</name>
<dbReference type="Gene3D" id="3.90.226.10">
    <property type="entry name" value="2-enoyl-CoA Hydratase, Chain A, domain 1"/>
    <property type="match status" value="1"/>
</dbReference>